<feature type="transmembrane region" description="Helical" evidence="2">
    <location>
        <begin position="101"/>
        <end position="124"/>
    </location>
</feature>
<keyword evidence="2" id="KW-1133">Transmembrane helix</keyword>
<organism evidence="3 4">
    <name type="scientific">Cylicocyclus nassatus</name>
    <name type="common">Nematode worm</name>
    <dbReference type="NCBI Taxonomy" id="53992"/>
    <lineage>
        <taxon>Eukaryota</taxon>
        <taxon>Metazoa</taxon>
        <taxon>Ecdysozoa</taxon>
        <taxon>Nematoda</taxon>
        <taxon>Chromadorea</taxon>
        <taxon>Rhabditida</taxon>
        <taxon>Rhabditina</taxon>
        <taxon>Rhabditomorpha</taxon>
        <taxon>Strongyloidea</taxon>
        <taxon>Strongylidae</taxon>
        <taxon>Cylicocyclus</taxon>
    </lineage>
</organism>
<proteinExistence type="predicted"/>
<evidence type="ECO:0000313" key="3">
    <source>
        <dbReference type="EMBL" id="CAJ0592854.1"/>
    </source>
</evidence>
<keyword evidence="2" id="KW-0472">Membrane</keyword>
<feature type="compositionally biased region" description="Low complexity" evidence="1">
    <location>
        <begin position="66"/>
        <end position="76"/>
    </location>
</feature>
<gene>
    <name evidence="3" type="ORF">CYNAS_LOCUS4837</name>
</gene>
<protein>
    <submittedName>
        <fullName evidence="3">Uncharacterized protein</fullName>
    </submittedName>
</protein>
<dbReference type="Proteomes" id="UP001176961">
    <property type="component" value="Unassembled WGS sequence"/>
</dbReference>
<evidence type="ECO:0000256" key="1">
    <source>
        <dbReference type="SAM" id="MobiDB-lite"/>
    </source>
</evidence>
<name>A0AA36GFQ6_CYLNA</name>
<keyword evidence="4" id="KW-1185">Reference proteome</keyword>
<sequence>MHTVASLRSIRKNFRSNASIKHSFSVNPSMREECALPSDQGEPREYRCTSEVLSKKDNAFQVAVEPAQPPEAEGGPDTPEAVADGADEGKTTRKLSKAKEVFYWMGGIIIVLDLILAFVVFLHLGGAVKFIEPLAIENFDG</sequence>
<dbReference type="AlphaFoldDB" id="A0AA36GFQ6"/>
<accession>A0AA36GFQ6</accession>
<comment type="caution">
    <text evidence="3">The sequence shown here is derived from an EMBL/GenBank/DDBJ whole genome shotgun (WGS) entry which is preliminary data.</text>
</comment>
<feature type="region of interest" description="Disordered" evidence="1">
    <location>
        <begin position="66"/>
        <end position="93"/>
    </location>
</feature>
<dbReference type="EMBL" id="CATQJL010000112">
    <property type="protein sequence ID" value="CAJ0592854.1"/>
    <property type="molecule type" value="Genomic_DNA"/>
</dbReference>
<keyword evidence="2" id="KW-0812">Transmembrane</keyword>
<evidence type="ECO:0000256" key="2">
    <source>
        <dbReference type="SAM" id="Phobius"/>
    </source>
</evidence>
<reference evidence="3" key="1">
    <citation type="submission" date="2023-07" db="EMBL/GenBank/DDBJ databases">
        <authorList>
            <consortium name="CYATHOMIX"/>
        </authorList>
    </citation>
    <scope>NUCLEOTIDE SEQUENCE</scope>
    <source>
        <strain evidence="3">N/A</strain>
    </source>
</reference>
<evidence type="ECO:0000313" key="4">
    <source>
        <dbReference type="Proteomes" id="UP001176961"/>
    </source>
</evidence>